<keyword evidence="4" id="KW-0378">Hydrolase</keyword>
<dbReference type="EMBL" id="JAAMPC010000010">
    <property type="protein sequence ID" value="KAG2286643.1"/>
    <property type="molecule type" value="Genomic_DNA"/>
</dbReference>
<name>A0A8X7RCC3_BRACI</name>
<dbReference type="InterPro" id="IPR012334">
    <property type="entry name" value="Pectin_lyas_fold"/>
</dbReference>
<gene>
    <name evidence="10" type="ORF">Bca52824_046247</name>
</gene>
<evidence type="ECO:0000313" key="10">
    <source>
        <dbReference type="EMBL" id="KAG2286643.1"/>
    </source>
</evidence>
<evidence type="ECO:0000256" key="8">
    <source>
        <dbReference type="ARBA" id="ARBA00057335"/>
    </source>
</evidence>
<dbReference type="GO" id="GO:0045490">
    <property type="term" value="P:pectin catabolic process"/>
    <property type="evidence" value="ECO:0007669"/>
    <property type="project" value="TreeGrafter"/>
</dbReference>
<protein>
    <recommendedName>
        <fullName evidence="3">pectinesterase</fullName>
        <ecNumber evidence="3">3.1.1.11</ecNumber>
    </recommendedName>
</protein>
<evidence type="ECO:0000256" key="2">
    <source>
        <dbReference type="ARBA" id="ARBA00008891"/>
    </source>
</evidence>
<feature type="domain" description="Pectinesterase catalytic" evidence="9">
    <location>
        <begin position="23"/>
        <end position="254"/>
    </location>
</feature>
<comment type="function">
    <text evidence="8">Acts in the modification of cell walls via demethylesterification of cell wall pectin.</text>
</comment>
<dbReference type="InterPro" id="IPR011050">
    <property type="entry name" value="Pectin_lyase_fold/virulence"/>
</dbReference>
<dbReference type="OrthoDB" id="2019149at2759"/>
<evidence type="ECO:0000256" key="5">
    <source>
        <dbReference type="ARBA" id="ARBA00023085"/>
    </source>
</evidence>
<evidence type="ECO:0000256" key="6">
    <source>
        <dbReference type="ARBA" id="ARBA00023180"/>
    </source>
</evidence>
<accession>A0A8X7RCC3</accession>
<keyword evidence="11" id="KW-1185">Reference proteome</keyword>
<dbReference type="SUPFAM" id="SSF51126">
    <property type="entry name" value="Pectin lyase-like"/>
    <property type="match status" value="1"/>
</dbReference>
<dbReference type="EC" id="3.1.1.11" evidence="3"/>
<evidence type="ECO:0000256" key="1">
    <source>
        <dbReference type="ARBA" id="ARBA00005184"/>
    </source>
</evidence>
<evidence type="ECO:0000256" key="7">
    <source>
        <dbReference type="ARBA" id="ARBA00047928"/>
    </source>
</evidence>
<dbReference type="Gene3D" id="2.160.20.10">
    <property type="entry name" value="Single-stranded right-handed beta-helix, Pectin lyase-like"/>
    <property type="match status" value="1"/>
</dbReference>
<reference evidence="10 11" key="1">
    <citation type="submission" date="2020-02" db="EMBL/GenBank/DDBJ databases">
        <authorList>
            <person name="Ma Q."/>
            <person name="Huang Y."/>
            <person name="Song X."/>
            <person name="Pei D."/>
        </authorList>
    </citation>
    <scope>NUCLEOTIDE SEQUENCE [LARGE SCALE GENOMIC DNA]</scope>
    <source>
        <strain evidence="10">Sxm20200214</strain>
        <tissue evidence="10">Leaf</tissue>
    </source>
</reference>
<dbReference type="GO" id="GO:0030599">
    <property type="term" value="F:pectinesterase activity"/>
    <property type="evidence" value="ECO:0007669"/>
    <property type="project" value="UniProtKB-EC"/>
</dbReference>
<dbReference type="Pfam" id="PF01095">
    <property type="entry name" value="Pectinesterase"/>
    <property type="match status" value="1"/>
</dbReference>
<comment type="similarity">
    <text evidence="2">Belongs to the pectinesterase family.</text>
</comment>
<comment type="catalytic activity">
    <reaction evidence="7">
        <text>[(1-&gt;4)-alpha-D-galacturonosyl methyl ester](n) + n H2O = [(1-&gt;4)-alpha-D-galacturonosyl](n) + n methanol + n H(+)</text>
        <dbReference type="Rhea" id="RHEA:22380"/>
        <dbReference type="Rhea" id="RHEA-COMP:14570"/>
        <dbReference type="Rhea" id="RHEA-COMP:14573"/>
        <dbReference type="ChEBI" id="CHEBI:15377"/>
        <dbReference type="ChEBI" id="CHEBI:15378"/>
        <dbReference type="ChEBI" id="CHEBI:17790"/>
        <dbReference type="ChEBI" id="CHEBI:140522"/>
        <dbReference type="ChEBI" id="CHEBI:140523"/>
        <dbReference type="EC" id="3.1.1.11"/>
    </reaction>
</comment>
<dbReference type="PANTHER" id="PTHR31321:SF94">
    <property type="entry name" value="PECTINESTERASE CATALYTIC DOMAIN-CONTAINING PROTEIN"/>
    <property type="match status" value="1"/>
</dbReference>
<dbReference type="InterPro" id="IPR000070">
    <property type="entry name" value="Pectinesterase_cat"/>
</dbReference>
<dbReference type="AlphaFoldDB" id="A0A8X7RCC3"/>
<dbReference type="Proteomes" id="UP000886595">
    <property type="component" value="Unassembled WGS sequence"/>
</dbReference>
<comment type="pathway">
    <text evidence="1">Glycan metabolism; pectin degradation; 2-dehydro-3-deoxy-D-gluconate from pectin: step 1/5.</text>
</comment>
<comment type="caution">
    <text evidence="10">The sequence shown here is derived from an EMBL/GenBank/DDBJ whole genome shotgun (WGS) entry which is preliminary data.</text>
</comment>
<keyword evidence="6" id="KW-0325">Glycoprotein</keyword>
<evidence type="ECO:0000256" key="4">
    <source>
        <dbReference type="ARBA" id="ARBA00022801"/>
    </source>
</evidence>
<evidence type="ECO:0000259" key="9">
    <source>
        <dbReference type="Pfam" id="PF01095"/>
    </source>
</evidence>
<evidence type="ECO:0000313" key="11">
    <source>
        <dbReference type="Proteomes" id="UP000886595"/>
    </source>
</evidence>
<keyword evidence="5" id="KW-0063">Aspartyl esterase</keyword>
<organism evidence="10 11">
    <name type="scientific">Brassica carinata</name>
    <name type="common">Ethiopian mustard</name>
    <name type="synonym">Abyssinian cabbage</name>
    <dbReference type="NCBI Taxonomy" id="52824"/>
    <lineage>
        <taxon>Eukaryota</taxon>
        <taxon>Viridiplantae</taxon>
        <taxon>Streptophyta</taxon>
        <taxon>Embryophyta</taxon>
        <taxon>Tracheophyta</taxon>
        <taxon>Spermatophyta</taxon>
        <taxon>Magnoliopsida</taxon>
        <taxon>eudicotyledons</taxon>
        <taxon>Gunneridae</taxon>
        <taxon>Pentapetalae</taxon>
        <taxon>rosids</taxon>
        <taxon>malvids</taxon>
        <taxon>Brassicales</taxon>
        <taxon>Brassicaceae</taxon>
        <taxon>Brassiceae</taxon>
        <taxon>Brassica</taxon>
    </lineage>
</organism>
<dbReference type="PANTHER" id="PTHR31321">
    <property type="entry name" value="ACYL-COA THIOESTER HYDROLASE YBHC-RELATED"/>
    <property type="match status" value="1"/>
</dbReference>
<dbReference type="GO" id="GO:0042545">
    <property type="term" value="P:cell wall modification"/>
    <property type="evidence" value="ECO:0007669"/>
    <property type="project" value="InterPro"/>
</dbReference>
<proteinExistence type="inferred from homology"/>
<dbReference type="FunFam" id="2.160.20.10:FF:000013">
    <property type="entry name" value="Pectinesterase"/>
    <property type="match status" value="1"/>
</dbReference>
<evidence type="ECO:0000256" key="3">
    <source>
        <dbReference type="ARBA" id="ARBA00013229"/>
    </source>
</evidence>
<sequence length="303" mass="33593">MASSSSYSSLSSIDFSTAILIRVDQSGKGDFNKIQEAIESIPPNLNNSQLYFIWVKPGVYREKVVIPVDKPYITLSGTKASNTILEWSDGKDLLDSPTLITVFGSDFVCRFLTIQNKFGTAGQAVAVRVAGDNAAFYGCVIKSYQDTLLDDDGNHYFKNFYIEGATDFICGNASSLYERCHLHSLSPKNGSITAQKRTSATEKSGYIFLGCKLTGSGLTFLGRPWGAYSRVVFAYSFFSDVVAPQGWNEWRDPSKKETQRVKWSKQVSDDEATVFLSKDFIGGKDWLRPVPSHFKNAPKLNPT</sequence>